<comment type="caution">
    <text evidence="3">The sequence shown here is derived from an EMBL/GenBank/DDBJ whole genome shotgun (WGS) entry which is preliminary data.</text>
</comment>
<sequence>MTLLFSLHCSQKAPKLTLELTPQPPTIRLSPCPIQPPHREDTTTTIIYPSAPHLIARLRAVNHQRHHHRQLKMQKSFTLLHTVATAGVFSAVSFWYGFMFGRESARKELGDLIETLRRSNSDPASSVPPPPLEHSS</sequence>
<protein>
    <submittedName>
        <fullName evidence="3">Uncharacterized protein</fullName>
    </submittedName>
</protein>
<keyword evidence="4" id="KW-1185">Reference proteome</keyword>
<dbReference type="PANTHER" id="PTHR38384">
    <property type="entry name" value="MEMBRANE LIPOPROTEIN-RELATED"/>
    <property type="match status" value="1"/>
</dbReference>
<proteinExistence type="predicted"/>
<keyword evidence="2" id="KW-1133">Transmembrane helix</keyword>
<feature type="transmembrane region" description="Helical" evidence="2">
    <location>
        <begin position="77"/>
        <end position="98"/>
    </location>
</feature>
<keyword evidence="2" id="KW-0812">Transmembrane</keyword>
<gene>
    <name evidence="3" type="ORF">BUALT_Bualt01G0006700</name>
</gene>
<evidence type="ECO:0000313" key="4">
    <source>
        <dbReference type="Proteomes" id="UP000826271"/>
    </source>
</evidence>
<dbReference type="EMBL" id="WHWC01000001">
    <property type="protein sequence ID" value="KAG8389707.1"/>
    <property type="molecule type" value="Genomic_DNA"/>
</dbReference>
<evidence type="ECO:0000256" key="2">
    <source>
        <dbReference type="SAM" id="Phobius"/>
    </source>
</evidence>
<keyword evidence="2" id="KW-0472">Membrane</keyword>
<name>A0AAV6YBC8_9LAMI</name>
<feature type="compositionally biased region" description="Pro residues" evidence="1">
    <location>
        <begin position="126"/>
        <end position="136"/>
    </location>
</feature>
<feature type="region of interest" description="Disordered" evidence="1">
    <location>
        <begin position="116"/>
        <end position="136"/>
    </location>
</feature>
<dbReference type="PANTHER" id="PTHR38384:SF2">
    <property type="entry name" value="MEMBRANE LIPOPROTEIN"/>
    <property type="match status" value="1"/>
</dbReference>
<evidence type="ECO:0000256" key="1">
    <source>
        <dbReference type="SAM" id="MobiDB-lite"/>
    </source>
</evidence>
<dbReference type="Proteomes" id="UP000826271">
    <property type="component" value="Unassembled WGS sequence"/>
</dbReference>
<dbReference type="AlphaFoldDB" id="A0AAV6YBC8"/>
<reference evidence="3" key="1">
    <citation type="submission" date="2019-10" db="EMBL/GenBank/DDBJ databases">
        <authorList>
            <person name="Zhang R."/>
            <person name="Pan Y."/>
            <person name="Wang J."/>
            <person name="Ma R."/>
            <person name="Yu S."/>
        </authorList>
    </citation>
    <scope>NUCLEOTIDE SEQUENCE</scope>
    <source>
        <strain evidence="3">LA-IB0</strain>
        <tissue evidence="3">Leaf</tissue>
    </source>
</reference>
<accession>A0AAV6YBC8</accession>
<evidence type="ECO:0000313" key="3">
    <source>
        <dbReference type="EMBL" id="KAG8389707.1"/>
    </source>
</evidence>
<organism evidence="3 4">
    <name type="scientific">Buddleja alternifolia</name>
    <dbReference type="NCBI Taxonomy" id="168488"/>
    <lineage>
        <taxon>Eukaryota</taxon>
        <taxon>Viridiplantae</taxon>
        <taxon>Streptophyta</taxon>
        <taxon>Embryophyta</taxon>
        <taxon>Tracheophyta</taxon>
        <taxon>Spermatophyta</taxon>
        <taxon>Magnoliopsida</taxon>
        <taxon>eudicotyledons</taxon>
        <taxon>Gunneridae</taxon>
        <taxon>Pentapetalae</taxon>
        <taxon>asterids</taxon>
        <taxon>lamiids</taxon>
        <taxon>Lamiales</taxon>
        <taxon>Scrophulariaceae</taxon>
        <taxon>Buddlejeae</taxon>
        <taxon>Buddleja</taxon>
    </lineage>
</organism>